<evidence type="ECO:0000313" key="3">
    <source>
        <dbReference type="Proteomes" id="UP000636960"/>
    </source>
</evidence>
<feature type="region of interest" description="Disordered" evidence="1">
    <location>
        <begin position="391"/>
        <end position="434"/>
    </location>
</feature>
<dbReference type="Proteomes" id="UP000636960">
    <property type="component" value="Unassembled WGS sequence"/>
</dbReference>
<reference evidence="2" key="1">
    <citation type="submission" date="2021-01" db="EMBL/GenBank/DDBJ databases">
        <title>Whole genome shotgun sequence of Actinoplanes rishiriensis NBRC 108556.</title>
        <authorList>
            <person name="Komaki H."/>
            <person name="Tamura T."/>
        </authorList>
    </citation>
    <scope>NUCLEOTIDE SEQUENCE</scope>
    <source>
        <strain evidence="2">NBRC 108556</strain>
    </source>
</reference>
<proteinExistence type="predicted"/>
<dbReference type="AlphaFoldDB" id="A0A919JSL5"/>
<accession>A0A919JSL5</accession>
<feature type="compositionally biased region" description="Basic and acidic residues" evidence="1">
    <location>
        <begin position="402"/>
        <end position="416"/>
    </location>
</feature>
<dbReference type="EMBL" id="BOMV01000013">
    <property type="protein sequence ID" value="GIE94411.1"/>
    <property type="molecule type" value="Genomic_DNA"/>
</dbReference>
<keyword evidence="3" id="KW-1185">Reference proteome</keyword>
<organism evidence="2 3">
    <name type="scientific">Paractinoplanes rishiriensis</name>
    <dbReference type="NCBI Taxonomy" id="1050105"/>
    <lineage>
        <taxon>Bacteria</taxon>
        <taxon>Bacillati</taxon>
        <taxon>Actinomycetota</taxon>
        <taxon>Actinomycetes</taxon>
        <taxon>Micromonosporales</taxon>
        <taxon>Micromonosporaceae</taxon>
        <taxon>Paractinoplanes</taxon>
    </lineage>
</organism>
<dbReference type="RefSeq" id="WP_203780727.1">
    <property type="nucleotide sequence ID" value="NZ_BOMV01000013.1"/>
</dbReference>
<name>A0A919JSL5_9ACTN</name>
<evidence type="ECO:0000313" key="2">
    <source>
        <dbReference type="EMBL" id="GIE94411.1"/>
    </source>
</evidence>
<gene>
    <name evidence="2" type="ORF">Ari01nite_18760</name>
</gene>
<evidence type="ECO:0000256" key="1">
    <source>
        <dbReference type="SAM" id="MobiDB-lite"/>
    </source>
</evidence>
<feature type="region of interest" description="Disordered" evidence="1">
    <location>
        <begin position="37"/>
        <end position="74"/>
    </location>
</feature>
<sequence>MAADPYSATAGLIEGALRLTTAGLEIYLDRRVVAREQEQAARQDQAESRRRAEDQQQAREEYIRGRRDKREDDDRAAALARETEALRHYPFTAGAGSLRENIRTVYADLQTMPPLILIVPTRDGADPMWHSLSRRVEAFLMPLQHAHLAFVQAADRDFTWPHAALLRHDLAGVPTVVLRVEVVSGWLLVWLGGSHLGGQTVRPMSQIAWMPLPDRDAWTRERLDALEEASSHGFVSPPSVADERSLSTVQTEWATRLAAVAATAAVDAYHLLRRRGYDEQIDTAIRELGPEAAAQLVFPVDREALADPAYHLLHRSRRQIALGDRAAARADVVEALEALNGRPSATLRDAILAARADKQLAEWHVTMLERLDRESPDLLDAKARAALREPLPVAAPAAPSRELVRRTRDKTGESSEPRIVLTRGGDPNAPFGEW</sequence>
<protein>
    <submittedName>
        <fullName evidence="2">Uncharacterized protein</fullName>
    </submittedName>
</protein>
<comment type="caution">
    <text evidence="2">The sequence shown here is derived from an EMBL/GenBank/DDBJ whole genome shotgun (WGS) entry which is preliminary data.</text>
</comment>